<dbReference type="Proteomes" id="UP001595859">
    <property type="component" value="Unassembled WGS sequence"/>
</dbReference>
<comment type="caution">
    <text evidence="2">The sequence shown here is derived from an EMBL/GenBank/DDBJ whole genome shotgun (WGS) entry which is preliminary data.</text>
</comment>
<feature type="transmembrane region" description="Helical" evidence="1">
    <location>
        <begin position="42"/>
        <end position="60"/>
    </location>
</feature>
<keyword evidence="3" id="KW-1185">Reference proteome</keyword>
<keyword evidence="1" id="KW-0812">Transmembrane</keyword>
<reference evidence="3" key="1">
    <citation type="journal article" date="2019" name="Int. J. Syst. Evol. Microbiol.">
        <title>The Global Catalogue of Microorganisms (GCM) 10K type strain sequencing project: providing services to taxonomists for standard genome sequencing and annotation.</title>
        <authorList>
            <consortium name="The Broad Institute Genomics Platform"/>
            <consortium name="The Broad Institute Genome Sequencing Center for Infectious Disease"/>
            <person name="Wu L."/>
            <person name="Ma J."/>
        </authorList>
    </citation>
    <scope>NUCLEOTIDE SEQUENCE [LARGE SCALE GENOMIC DNA]</scope>
    <source>
        <strain evidence="3">ZS-22-S1</strain>
    </source>
</reference>
<gene>
    <name evidence="2" type="ORF">ACFPCV_04990</name>
</gene>
<keyword evidence="1" id="KW-1133">Transmembrane helix</keyword>
<evidence type="ECO:0008006" key="4">
    <source>
        <dbReference type="Google" id="ProtNLM"/>
    </source>
</evidence>
<evidence type="ECO:0000313" key="2">
    <source>
        <dbReference type="EMBL" id="MFC4852852.1"/>
    </source>
</evidence>
<dbReference type="RefSeq" id="WP_378054805.1">
    <property type="nucleotide sequence ID" value="NZ_JBHSIS010000002.1"/>
</dbReference>
<sequence>MNDRRRLAGPRVGYGLVVLCGLVFVADFFLAKHPHFAFEGWFGFYPVYGFAASVALVLTAKELRRVLRRDEDYYERPERNRDDE</sequence>
<keyword evidence="1" id="KW-0472">Membrane</keyword>
<accession>A0ABV9RVA1</accession>
<name>A0ABV9RVA1_9PSEU</name>
<organism evidence="2 3">
    <name type="scientific">Actinophytocola glycyrrhizae</name>
    <dbReference type="NCBI Taxonomy" id="2044873"/>
    <lineage>
        <taxon>Bacteria</taxon>
        <taxon>Bacillati</taxon>
        <taxon>Actinomycetota</taxon>
        <taxon>Actinomycetes</taxon>
        <taxon>Pseudonocardiales</taxon>
        <taxon>Pseudonocardiaceae</taxon>
    </lineage>
</organism>
<evidence type="ECO:0000256" key="1">
    <source>
        <dbReference type="SAM" id="Phobius"/>
    </source>
</evidence>
<feature type="transmembrane region" description="Helical" evidence="1">
    <location>
        <begin position="12"/>
        <end position="30"/>
    </location>
</feature>
<dbReference type="EMBL" id="JBHSIS010000002">
    <property type="protein sequence ID" value="MFC4852852.1"/>
    <property type="molecule type" value="Genomic_DNA"/>
</dbReference>
<protein>
    <recommendedName>
        <fullName evidence="4">DUF3311 domain-containing protein</fullName>
    </recommendedName>
</protein>
<proteinExistence type="predicted"/>
<evidence type="ECO:0000313" key="3">
    <source>
        <dbReference type="Proteomes" id="UP001595859"/>
    </source>
</evidence>